<dbReference type="InterPro" id="IPR005000">
    <property type="entry name" value="Aldolase/citrate-lyase_domain"/>
</dbReference>
<dbReference type="Proteomes" id="UP000240243">
    <property type="component" value="Unassembled WGS sequence"/>
</dbReference>
<comment type="caution">
    <text evidence="5">The sequence shown here is derived from an EMBL/GenBank/DDBJ whole genome shotgun (WGS) entry which is preliminary data.</text>
</comment>
<dbReference type="SUPFAM" id="SSF51621">
    <property type="entry name" value="Phosphoenolpyruvate/pyruvate domain"/>
    <property type="match status" value="1"/>
</dbReference>
<evidence type="ECO:0000313" key="6">
    <source>
        <dbReference type="Proteomes" id="UP000240243"/>
    </source>
</evidence>
<dbReference type="GO" id="GO:0005737">
    <property type="term" value="C:cytoplasm"/>
    <property type="evidence" value="ECO:0007669"/>
    <property type="project" value="UniProtKB-ARBA"/>
</dbReference>
<protein>
    <submittedName>
        <fullName evidence="5">4-hydroxy-2-oxoheptanedioate aldolase</fullName>
    </submittedName>
</protein>
<dbReference type="GO" id="GO:0010124">
    <property type="term" value="P:phenylacetate catabolic process"/>
    <property type="evidence" value="ECO:0007669"/>
    <property type="project" value="InterPro"/>
</dbReference>
<comment type="similarity">
    <text evidence="1">Belongs to the HpcH/HpaI aldolase family.</text>
</comment>
<evidence type="ECO:0000259" key="4">
    <source>
        <dbReference type="Pfam" id="PF03328"/>
    </source>
</evidence>
<dbReference type="OrthoDB" id="86160at2"/>
<proteinExistence type="inferred from homology"/>
<accession>A0A2P7R0P3</accession>
<dbReference type="Gene3D" id="3.20.20.60">
    <property type="entry name" value="Phosphoenolpyruvate-binding domains"/>
    <property type="match status" value="1"/>
</dbReference>
<keyword evidence="6" id="KW-1185">Reference proteome</keyword>
<dbReference type="InterPro" id="IPR050251">
    <property type="entry name" value="HpcH-HpaI_aldolase"/>
</dbReference>
<dbReference type="InterPro" id="IPR040442">
    <property type="entry name" value="Pyrv_kinase-like_dom_sf"/>
</dbReference>
<dbReference type="GO" id="GO:0016832">
    <property type="term" value="F:aldehyde-lyase activity"/>
    <property type="evidence" value="ECO:0007669"/>
    <property type="project" value="UniProtKB-ARBA"/>
</dbReference>
<keyword evidence="2" id="KW-0479">Metal-binding</keyword>
<dbReference type="RefSeq" id="WP_106730736.1">
    <property type="nucleotide sequence ID" value="NZ_PXYG01000008.1"/>
</dbReference>
<name>A0A2P7R0P3_9GAMM</name>
<evidence type="ECO:0000313" key="5">
    <source>
        <dbReference type="EMBL" id="PSJ43781.1"/>
    </source>
</evidence>
<organism evidence="5 6">
    <name type="scientific">Zobellella endophytica</name>
    <dbReference type="NCBI Taxonomy" id="2116700"/>
    <lineage>
        <taxon>Bacteria</taxon>
        <taxon>Pseudomonadati</taxon>
        <taxon>Pseudomonadota</taxon>
        <taxon>Gammaproteobacteria</taxon>
        <taxon>Aeromonadales</taxon>
        <taxon>Aeromonadaceae</taxon>
        <taxon>Zobellella</taxon>
    </lineage>
</organism>
<reference evidence="5 6" key="1">
    <citation type="submission" date="2018-03" db="EMBL/GenBank/DDBJ databases">
        <title>The draft genome of Zobellella sp. 59N8.</title>
        <authorList>
            <person name="Liu L."/>
            <person name="Li L."/>
            <person name="Zhang X."/>
            <person name="Liang L."/>
            <person name="Wang T."/>
        </authorList>
    </citation>
    <scope>NUCLEOTIDE SEQUENCE [LARGE SCALE GENOMIC DNA]</scope>
    <source>
        <strain evidence="5 6">59N8</strain>
    </source>
</reference>
<keyword evidence="3" id="KW-0456">Lyase</keyword>
<sequence length="275" mass="28880">MQDFQPPGLQPGNPFKQALADGQPQIGFWLSMGDGYCAEMCATAGFQWLLIDGEHAPNDLRSTLAQLQAVAPYGGQAVVRAVQGEPALIKQLLDIGAKTLLVPMVDTPEQAAAMVAAMRYPPQGIRGVGAAVARASRWNGRPDYVHRANDEVCLLVQAETVRALDNLEAICAVEGVDGVFIGPADLAASMGYLGNPGHPAVQAAIDDAIRRIVASGKAAGTLTGDVEQARRFLSLGATFVAVGLDVNLLMQAVRRRAAEFGLRDAAPASPNPGPY</sequence>
<dbReference type="InterPro" id="IPR015813">
    <property type="entry name" value="Pyrv/PenolPyrv_kinase-like_dom"/>
</dbReference>
<dbReference type="NCBIfam" id="TIGR02311">
    <property type="entry name" value="HpaI"/>
    <property type="match status" value="1"/>
</dbReference>
<dbReference type="InterPro" id="IPR012689">
    <property type="entry name" value="HpaI"/>
</dbReference>
<dbReference type="GO" id="GO:0046872">
    <property type="term" value="F:metal ion binding"/>
    <property type="evidence" value="ECO:0007669"/>
    <property type="project" value="UniProtKB-KW"/>
</dbReference>
<evidence type="ECO:0000256" key="3">
    <source>
        <dbReference type="ARBA" id="ARBA00023239"/>
    </source>
</evidence>
<dbReference type="FunFam" id="3.20.20.60:FF:000004">
    <property type="entry name" value="5-keto-4-deoxy-D-glucarate aldolase"/>
    <property type="match status" value="1"/>
</dbReference>
<dbReference type="PANTHER" id="PTHR30502">
    <property type="entry name" value="2-KETO-3-DEOXY-L-RHAMNONATE ALDOLASE"/>
    <property type="match status" value="1"/>
</dbReference>
<dbReference type="PANTHER" id="PTHR30502:SF0">
    <property type="entry name" value="PHOSPHOENOLPYRUVATE CARBOXYLASE FAMILY PROTEIN"/>
    <property type="match status" value="1"/>
</dbReference>
<dbReference type="EMBL" id="PXYG01000008">
    <property type="protein sequence ID" value="PSJ43781.1"/>
    <property type="molecule type" value="Genomic_DNA"/>
</dbReference>
<evidence type="ECO:0000256" key="2">
    <source>
        <dbReference type="ARBA" id="ARBA00022723"/>
    </source>
</evidence>
<gene>
    <name evidence="5" type="primary">hpaI</name>
    <name evidence="5" type="ORF">C7H85_16180</name>
</gene>
<dbReference type="AlphaFoldDB" id="A0A2P7R0P3"/>
<feature type="domain" description="HpcH/HpaI aldolase/citrate lyase" evidence="4">
    <location>
        <begin position="25"/>
        <end position="251"/>
    </location>
</feature>
<dbReference type="Pfam" id="PF03328">
    <property type="entry name" value="HpcH_HpaI"/>
    <property type="match status" value="1"/>
</dbReference>
<evidence type="ECO:0000256" key="1">
    <source>
        <dbReference type="ARBA" id="ARBA00005568"/>
    </source>
</evidence>